<feature type="domain" description="EGF-like" evidence="20">
    <location>
        <begin position="384"/>
        <end position="420"/>
    </location>
</feature>
<keyword evidence="6" id="KW-0732">Signal</keyword>
<evidence type="ECO:0000256" key="7">
    <source>
        <dbReference type="ARBA" id="ARBA00022737"/>
    </source>
</evidence>
<evidence type="ECO:0000256" key="5">
    <source>
        <dbReference type="ARBA" id="ARBA00022692"/>
    </source>
</evidence>
<feature type="domain" description="EGF-like" evidence="20">
    <location>
        <begin position="1324"/>
        <end position="1360"/>
    </location>
</feature>
<dbReference type="SMART" id="SM00179">
    <property type="entry name" value="EGF_CA"/>
    <property type="match status" value="13"/>
</dbReference>
<dbReference type="FunFam" id="2.10.25.10:FF:000109">
    <property type="entry name" value="Notch homolog 4, [Drosophila]"/>
    <property type="match status" value="1"/>
</dbReference>
<dbReference type="SMART" id="SM00282">
    <property type="entry name" value="LamG"/>
    <property type="match status" value="3"/>
</dbReference>
<comment type="caution">
    <text evidence="21">The sequence shown here is derived from an EMBL/GenBank/DDBJ whole genome shotgun (WGS) entry which is preliminary data.</text>
</comment>
<dbReference type="PROSITE" id="PS00010">
    <property type="entry name" value="ASX_HYDROXYL"/>
    <property type="match status" value="8"/>
</dbReference>
<feature type="domain" description="EGF-like" evidence="20">
    <location>
        <begin position="346"/>
        <end position="382"/>
    </location>
</feature>
<evidence type="ECO:0000256" key="18">
    <source>
        <dbReference type="SAM" id="Phobius"/>
    </source>
</evidence>
<evidence type="ECO:0000256" key="14">
    <source>
        <dbReference type="ARBA" id="ARBA00060989"/>
    </source>
</evidence>
<evidence type="ECO:0000256" key="9">
    <source>
        <dbReference type="ARBA" id="ARBA00022989"/>
    </source>
</evidence>
<dbReference type="FunFam" id="2.10.25.10:FF:000142">
    <property type="entry name" value="Crumbs cell polarity complex component 2"/>
    <property type="match status" value="1"/>
</dbReference>
<evidence type="ECO:0000256" key="16">
    <source>
        <dbReference type="ARBA" id="ARBA00080891"/>
    </source>
</evidence>
<sequence length="1515" mass="160282">MRPPEPVLWEAAVQGFSYPVGSAEAEDLAFGPLESEALLLIASSPLGLAHTSLLTTTTITTTIITAATITTTTTTTTNNNTTITSTIITTTIIITITIITTTINNNTNTINTITTTAAFSFLPPWKSLLFCAFRLQGESQLNLALQGLDCLGRGCALGPRVRPRALSGAEASNEAGVCEGIRSSSRILTGEGQWEAGRRGRAGGGVGPLSTASVLVGERKGRGARQAEGSHKQAEPAAMALVECVIWGSRRDVHLLLLLLLLLPPWVPAGLVPSEVPSACASDPCTPGTKCQATENGGYTCEPVELGGCGTQPCHHGALCVPHGPDPNSFRCYCVPGFQGPYCELDIDECASRPCHHGATCRNLADHYECHCPLGYAGVTCEAEVDECSSAPCLHGGSCLDGMGSYRCVCAPGYAGASCQLDVDECQSQPCAHGGVCHDLVNGFRCDCGDTGYEGERCEQEVLECFSAPCAHNASCLDGLRSFRCLCWPGFSGELCEVDEDECASNPCHNGGRCLQRSDPALYGGVQATFPGAFSFSDAAGFLCICPLGFAGDDCSVDVDECASGPCLNGGGCQDLPNGFQCHCLDGYTGLMCQEGVDECQSEPCLHGGTCSDIVAGYICQCPEAWGGHDCSVQLTGCQGHTCPPLATCIPTFKSGLHSYVCHCPPGTYGPFCDQNTTFSIISGSSVWALVPASDSLSLVLRFRTTLLAGPLATLKDTQDILELVLVRATLQVTLWRHGIALLVLTLPDLALNNGHWHQVEVALRLGALELRLWHEGCLGQFCVTSGPVATGHTLASGPPGPYSIHLGGWSFAGCFQDVRVEGHLLLPEELNGNVLLGCKRRELCKSLPCANGGTCVDLWTHFRCDCPRPYHGPTCTDEVPAATFGLGGTMSSVFFLLHEPLGPNLTVSFFLRTREPAGLLLQFVNDSVASLTVSLSEGQIRTEVLGQPAVILSGRWDDGLRHLVMLSFGPDQLQDLGKQLYVGGRPSPDDTQPWGGPFRGCIQDMQLNGFHLPFFSSLRENLSWPSELDVGQASNLTQGCVSEDMCNPNPCFNGGTCLVTWNDFSCTCSDNFTGPTCAQQLWCPSQPCFPPATCEEVPDGFVCVAETTFREGPPAVFSSHNVSWAPAPSVFTLAFRTRDPEAVLLRVTAGVHSGIWLAVRNGSLAADVVGSVLPAPGPRVADGAWHRVRLAPELPLATASRWLLWLDGVATPLALQGPGSDLGFLQGPDTVRVLLAENFTGCLGRVALGGLPLPLAPPRSGAIPGAREHFVAWPGSPTMRLGCRGASVCTPSPCLHGGVCHDLFDVFTCACGPAWEGPHCEARANPCRSSPCVRGQCHARPDGRFECRCPPGFVGPRCRMPVLPHPCTLNSTCKEGTPCESGPLGTNCSCQEGLVDLRCQSPDLPCEANPCLNGGTCRAASGIFECTCSAGFSGQFCEVVKSLPLPLPFPLLEVAVPAACACLLLLLLGLLSGILAARKRRQSEGTYSPSQQEVAGARLEMDSVFKVPPEERLI</sequence>
<feature type="domain" description="EGF-like" evidence="20">
    <location>
        <begin position="596"/>
        <end position="632"/>
    </location>
</feature>
<dbReference type="InterPro" id="IPR013320">
    <property type="entry name" value="ConA-like_dom_sf"/>
</dbReference>
<feature type="domain" description="Laminin G" evidence="19">
    <location>
        <begin position="883"/>
        <end position="1041"/>
    </location>
</feature>
<evidence type="ECO:0000256" key="3">
    <source>
        <dbReference type="ARBA" id="ARBA00022475"/>
    </source>
</evidence>
<dbReference type="EMBL" id="JAATJU010007948">
    <property type="protein sequence ID" value="KAH0519118.1"/>
    <property type="molecule type" value="Genomic_DNA"/>
</dbReference>
<feature type="disulfide bond" evidence="17">
    <location>
        <begin position="334"/>
        <end position="343"/>
    </location>
</feature>
<evidence type="ECO:0000256" key="17">
    <source>
        <dbReference type="PROSITE-ProRule" id="PRU00076"/>
    </source>
</evidence>
<dbReference type="CDD" id="cd00110">
    <property type="entry name" value="LamG"/>
    <property type="match status" value="2"/>
</dbReference>
<dbReference type="PANTHER" id="PTHR24049">
    <property type="entry name" value="CRUMBS FAMILY MEMBER"/>
    <property type="match status" value="1"/>
</dbReference>
<keyword evidence="8" id="KW-0106">Calcium</keyword>
<dbReference type="FunFam" id="2.60.120.200:FF:000194">
    <property type="entry name" value="Crumbs cell polarity complex component 2"/>
    <property type="match status" value="1"/>
</dbReference>
<dbReference type="FunFam" id="2.10.25.10:FF:000391">
    <property type="entry name" value="Weary, isoform C"/>
    <property type="match status" value="1"/>
</dbReference>
<feature type="disulfide bond" evidence="17">
    <location>
        <begin position="372"/>
        <end position="381"/>
    </location>
</feature>
<feature type="domain" description="Laminin G" evidence="19">
    <location>
        <begin position="678"/>
        <end position="839"/>
    </location>
</feature>
<name>A0A8J6GYG6_MICOH</name>
<dbReference type="SUPFAM" id="SSF49899">
    <property type="entry name" value="Concanavalin A-like lectins/glucanases"/>
    <property type="match status" value="3"/>
</dbReference>
<dbReference type="InterPro" id="IPR051022">
    <property type="entry name" value="Notch_Cell-Fate_Det"/>
</dbReference>
<feature type="disulfide bond" evidence="17">
    <location>
        <begin position="487"/>
        <end position="496"/>
    </location>
</feature>
<dbReference type="FunFam" id="2.10.25.10:FF:000559">
    <property type="entry name" value="Crumbs 2, cell polarity complex component"/>
    <property type="match status" value="1"/>
</dbReference>
<dbReference type="GO" id="GO:0007369">
    <property type="term" value="P:gastrulation"/>
    <property type="evidence" value="ECO:0007669"/>
    <property type="project" value="UniProtKB-KW"/>
</dbReference>
<evidence type="ECO:0000256" key="15">
    <source>
        <dbReference type="ARBA" id="ARBA00072415"/>
    </source>
</evidence>
<dbReference type="GO" id="GO:0023052">
    <property type="term" value="P:signaling"/>
    <property type="evidence" value="ECO:0007669"/>
    <property type="project" value="UniProtKB-ARBA"/>
</dbReference>
<keyword evidence="3" id="KW-1003">Cell membrane</keyword>
<evidence type="ECO:0000259" key="20">
    <source>
        <dbReference type="PROSITE" id="PS50026"/>
    </source>
</evidence>
<dbReference type="Pfam" id="PF00008">
    <property type="entry name" value="EGF"/>
    <property type="match status" value="8"/>
</dbReference>
<feature type="domain" description="EGF-like" evidence="20">
    <location>
        <begin position="1403"/>
        <end position="1439"/>
    </location>
</feature>
<dbReference type="GO" id="GO:0005509">
    <property type="term" value="F:calcium ion binding"/>
    <property type="evidence" value="ECO:0007669"/>
    <property type="project" value="InterPro"/>
</dbReference>
<dbReference type="GO" id="GO:0016324">
    <property type="term" value="C:apical plasma membrane"/>
    <property type="evidence" value="ECO:0007669"/>
    <property type="project" value="UniProtKB-SubCell"/>
</dbReference>
<dbReference type="FunFam" id="2.10.25.10:FF:000208">
    <property type="entry name" value="Crumbs 2, cell polarity complex component"/>
    <property type="match status" value="1"/>
</dbReference>
<evidence type="ECO:0000256" key="2">
    <source>
        <dbReference type="ARBA" id="ARBA00022473"/>
    </source>
</evidence>
<dbReference type="InterPro" id="IPR001881">
    <property type="entry name" value="EGF-like_Ca-bd_dom"/>
</dbReference>
<dbReference type="PROSITE" id="PS50026">
    <property type="entry name" value="EGF_3"/>
    <property type="match status" value="15"/>
</dbReference>
<dbReference type="Gene3D" id="2.60.120.200">
    <property type="match status" value="3"/>
</dbReference>
<dbReference type="FunFam" id="2.10.25.10:FF:000122">
    <property type="entry name" value="Protein crumbs homolog 2"/>
    <property type="match status" value="1"/>
</dbReference>
<feature type="disulfide bond" evidence="17">
    <location>
        <begin position="1069"/>
        <end position="1078"/>
    </location>
</feature>
<feature type="disulfide bond" evidence="17">
    <location>
        <begin position="584"/>
        <end position="593"/>
    </location>
</feature>
<feature type="domain" description="EGF-like" evidence="20">
    <location>
        <begin position="422"/>
        <end position="459"/>
    </location>
</feature>
<dbReference type="PROSITE" id="PS01187">
    <property type="entry name" value="EGF_CA"/>
    <property type="match status" value="3"/>
</dbReference>
<evidence type="ECO:0000256" key="10">
    <source>
        <dbReference type="ARBA" id="ARBA00023136"/>
    </source>
</evidence>
<evidence type="ECO:0000256" key="6">
    <source>
        <dbReference type="ARBA" id="ARBA00022729"/>
    </source>
</evidence>
<dbReference type="GO" id="GO:0042462">
    <property type="term" value="P:eye photoreceptor cell development"/>
    <property type="evidence" value="ECO:0007669"/>
    <property type="project" value="UniProtKB-ARBA"/>
</dbReference>
<dbReference type="FunFam" id="2.10.25.10:FF:000095">
    <property type="entry name" value="Notch, isoform B"/>
    <property type="match status" value="1"/>
</dbReference>
<dbReference type="FunFam" id="2.60.120.200:FF:000204">
    <property type="entry name" value="Crumbs cell polarity complex component 2"/>
    <property type="match status" value="1"/>
</dbReference>
<dbReference type="GO" id="GO:0030010">
    <property type="term" value="P:establishment of cell polarity"/>
    <property type="evidence" value="ECO:0007669"/>
    <property type="project" value="UniProtKB-ARBA"/>
</dbReference>
<dbReference type="Proteomes" id="UP000710432">
    <property type="component" value="Unassembled WGS sequence"/>
</dbReference>
<evidence type="ECO:0000256" key="8">
    <source>
        <dbReference type="ARBA" id="ARBA00022837"/>
    </source>
</evidence>
<feature type="domain" description="EGF-like" evidence="20">
    <location>
        <begin position="1043"/>
        <end position="1079"/>
    </location>
</feature>
<keyword evidence="13" id="KW-0306">Gastrulation</keyword>
<reference evidence="21" key="1">
    <citation type="submission" date="2020-03" db="EMBL/GenBank/DDBJ databases">
        <title>Studies in the Genomics of Life Span.</title>
        <authorList>
            <person name="Glass D."/>
        </authorList>
    </citation>
    <scope>NUCLEOTIDE SEQUENCE</scope>
    <source>
        <strain evidence="21">LTLLF</strain>
        <tissue evidence="21">Muscle</tissue>
    </source>
</reference>
<evidence type="ECO:0000256" key="11">
    <source>
        <dbReference type="ARBA" id="ARBA00023157"/>
    </source>
</evidence>
<dbReference type="SMART" id="SM00181">
    <property type="entry name" value="EGF"/>
    <property type="match status" value="15"/>
</dbReference>
<dbReference type="InterPro" id="IPR009030">
    <property type="entry name" value="Growth_fac_rcpt_cys_sf"/>
</dbReference>
<feature type="disulfide bond" evidence="17">
    <location>
        <begin position="1350"/>
        <end position="1359"/>
    </location>
</feature>
<accession>A0A8J6GYG6</accession>
<keyword evidence="10 18" id="KW-0472">Membrane</keyword>
<feature type="disulfide bond" evidence="17">
    <location>
        <begin position="410"/>
        <end position="419"/>
    </location>
</feature>
<comment type="similarity">
    <text evidence="14">Belongs to the Crumbs protein family.</text>
</comment>
<dbReference type="FunFam" id="2.10.25.10:FF:000039">
    <property type="entry name" value="Crumbs cell polarity complex component 1"/>
    <property type="match status" value="1"/>
</dbReference>
<feature type="transmembrane region" description="Helical" evidence="18">
    <location>
        <begin position="1455"/>
        <end position="1478"/>
    </location>
</feature>
<dbReference type="InterPro" id="IPR000742">
    <property type="entry name" value="EGF"/>
</dbReference>
<feature type="disulfide bond" evidence="17">
    <location>
        <begin position="622"/>
        <end position="631"/>
    </location>
</feature>
<dbReference type="GO" id="GO:0060042">
    <property type="term" value="P:retina morphogenesis in camera-type eye"/>
    <property type="evidence" value="ECO:0007669"/>
    <property type="project" value="UniProtKB-ARBA"/>
</dbReference>
<dbReference type="PROSITE" id="PS01186">
    <property type="entry name" value="EGF_2"/>
    <property type="match status" value="9"/>
</dbReference>
<keyword evidence="2" id="KW-0217">Developmental protein</keyword>
<dbReference type="GO" id="GO:0003407">
    <property type="term" value="P:neural retina development"/>
    <property type="evidence" value="ECO:0007669"/>
    <property type="project" value="UniProtKB-ARBA"/>
</dbReference>
<dbReference type="PRINTS" id="PR00010">
    <property type="entry name" value="EGFBLOOD"/>
</dbReference>
<feature type="disulfide bond" evidence="17">
    <location>
        <begin position="1328"/>
        <end position="1338"/>
    </location>
</feature>
<feature type="disulfide bond" evidence="17">
    <location>
        <begin position="867"/>
        <end position="876"/>
    </location>
</feature>
<feature type="domain" description="EGF-like" evidence="20">
    <location>
        <begin position="1286"/>
        <end position="1322"/>
    </location>
</feature>
<gene>
    <name evidence="21" type="ORF">LTLLF_112880</name>
</gene>
<dbReference type="CDD" id="cd00054">
    <property type="entry name" value="EGF_CA"/>
    <property type="match status" value="12"/>
</dbReference>
<feature type="disulfide bond" evidence="17">
    <location>
        <begin position="664"/>
        <end position="673"/>
    </location>
</feature>
<dbReference type="FunFam" id="2.10.25.10:FF:000339">
    <property type="entry name" value="Crumbs cell polarity complex component 2"/>
    <property type="match status" value="1"/>
</dbReference>
<dbReference type="PROSITE" id="PS00022">
    <property type="entry name" value="EGF_1"/>
    <property type="match status" value="13"/>
</dbReference>
<evidence type="ECO:0000313" key="22">
    <source>
        <dbReference type="Proteomes" id="UP000710432"/>
    </source>
</evidence>
<keyword evidence="11 17" id="KW-1015">Disulfide bond</keyword>
<keyword evidence="5 18" id="KW-0812">Transmembrane</keyword>
<protein>
    <recommendedName>
        <fullName evidence="15">Protein crumbs homolog 2</fullName>
    </recommendedName>
    <alternativeName>
        <fullName evidence="16">Crumbs-like protein 2</fullName>
    </alternativeName>
</protein>
<evidence type="ECO:0000256" key="12">
    <source>
        <dbReference type="ARBA" id="ARBA00023180"/>
    </source>
</evidence>
<evidence type="ECO:0000259" key="19">
    <source>
        <dbReference type="PROSITE" id="PS50025"/>
    </source>
</evidence>
<dbReference type="FunFam" id="2.10.25.10:FF:000411">
    <property type="entry name" value="Crumbs cell polarity complex component 2"/>
    <property type="match status" value="1"/>
</dbReference>
<dbReference type="GO" id="GO:0007154">
    <property type="term" value="P:cell communication"/>
    <property type="evidence" value="ECO:0007669"/>
    <property type="project" value="UniProtKB-ARBA"/>
</dbReference>
<proteinExistence type="inferred from homology"/>
<evidence type="ECO:0000313" key="21">
    <source>
        <dbReference type="EMBL" id="KAH0519118.1"/>
    </source>
</evidence>
<dbReference type="GO" id="GO:0045494">
    <property type="term" value="P:photoreceptor cell maintenance"/>
    <property type="evidence" value="ECO:0007669"/>
    <property type="project" value="UniProtKB-ARBA"/>
</dbReference>
<feature type="domain" description="EGF-like" evidence="20">
    <location>
        <begin position="841"/>
        <end position="877"/>
    </location>
</feature>
<dbReference type="SUPFAM" id="SSF57184">
    <property type="entry name" value="Growth factor receptor domain"/>
    <property type="match status" value="1"/>
</dbReference>
<keyword evidence="12" id="KW-0325">Glycoprotein</keyword>
<dbReference type="FunFam" id="2.10.25.10:FF:000006">
    <property type="entry name" value="Versican core protein-like isoform 1"/>
    <property type="match status" value="1"/>
</dbReference>
<dbReference type="GO" id="GO:0048732">
    <property type="term" value="P:gland development"/>
    <property type="evidence" value="ECO:0007669"/>
    <property type="project" value="UniProtKB-ARBA"/>
</dbReference>
<keyword evidence="9 18" id="KW-1133">Transmembrane helix</keyword>
<dbReference type="PROSITE" id="PS50025">
    <property type="entry name" value="LAM_G_DOMAIN"/>
    <property type="match status" value="3"/>
</dbReference>
<feature type="domain" description="EGF-like" evidence="20">
    <location>
        <begin position="1364"/>
        <end position="1401"/>
    </location>
</feature>
<comment type="caution">
    <text evidence="17">Lacks conserved residue(s) required for the propagation of feature annotation.</text>
</comment>
<evidence type="ECO:0000256" key="1">
    <source>
        <dbReference type="ARBA" id="ARBA00004247"/>
    </source>
</evidence>
<dbReference type="FunFam" id="2.10.25.10:FF:000501">
    <property type="entry name" value="Crumbs 2, cell polarity complex component"/>
    <property type="match status" value="1"/>
</dbReference>
<comment type="subcellular location">
    <subcellularLocation>
        <location evidence="1">Apical cell membrane</location>
        <topology evidence="1">Single-pass type I membrane protein</topology>
    </subcellularLocation>
</comment>
<organism evidence="21 22">
    <name type="scientific">Microtus ochrogaster</name>
    <name type="common">Prairie vole</name>
    <dbReference type="NCBI Taxonomy" id="79684"/>
    <lineage>
        <taxon>Eukaryota</taxon>
        <taxon>Metazoa</taxon>
        <taxon>Chordata</taxon>
        <taxon>Craniata</taxon>
        <taxon>Vertebrata</taxon>
        <taxon>Euteleostomi</taxon>
        <taxon>Mammalia</taxon>
        <taxon>Eutheria</taxon>
        <taxon>Euarchontoglires</taxon>
        <taxon>Glires</taxon>
        <taxon>Rodentia</taxon>
        <taxon>Myomorpha</taxon>
        <taxon>Muroidea</taxon>
        <taxon>Cricetidae</taxon>
        <taxon>Arvicolinae</taxon>
        <taxon>Microtus</taxon>
    </lineage>
</organism>
<dbReference type="Pfam" id="PF12661">
    <property type="entry name" value="hEGF"/>
    <property type="match status" value="3"/>
</dbReference>
<dbReference type="GO" id="GO:0035003">
    <property type="term" value="C:subapical complex"/>
    <property type="evidence" value="ECO:0007669"/>
    <property type="project" value="UniProtKB-ARBA"/>
</dbReference>
<feature type="disulfide bond" evidence="17">
    <location>
        <begin position="1429"/>
        <end position="1438"/>
    </location>
</feature>
<feature type="disulfide bond" evidence="17">
    <location>
        <begin position="1312"/>
        <end position="1321"/>
    </location>
</feature>
<feature type="domain" description="EGF-like" evidence="20">
    <location>
        <begin position="558"/>
        <end position="594"/>
    </location>
</feature>
<feature type="domain" description="EGF-like" evidence="20">
    <location>
        <begin position="305"/>
        <end position="344"/>
    </location>
</feature>
<dbReference type="InterPro" id="IPR000152">
    <property type="entry name" value="EGF-type_Asp/Asn_hydroxyl_site"/>
</dbReference>
<feature type="domain" description="EGF-like" evidence="20">
    <location>
        <begin position="461"/>
        <end position="497"/>
    </location>
</feature>
<dbReference type="InterPro" id="IPR013032">
    <property type="entry name" value="EGF-like_CS"/>
</dbReference>
<evidence type="ECO:0000256" key="4">
    <source>
        <dbReference type="ARBA" id="ARBA00022536"/>
    </source>
</evidence>
<evidence type="ECO:0000256" key="13">
    <source>
        <dbReference type="ARBA" id="ARBA00023218"/>
    </source>
</evidence>
<dbReference type="InterPro" id="IPR018097">
    <property type="entry name" value="EGF_Ca-bd_CS"/>
</dbReference>
<dbReference type="InterPro" id="IPR001791">
    <property type="entry name" value="Laminin_G"/>
</dbReference>
<keyword evidence="4 17" id="KW-0245">EGF-like domain</keyword>
<dbReference type="SUPFAM" id="SSF57196">
    <property type="entry name" value="EGF/Laminin"/>
    <property type="match status" value="8"/>
</dbReference>
<feature type="disulfide bond" evidence="17">
    <location>
        <begin position="1391"/>
        <end position="1400"/>
    </location>
</feature>
<feature type="domain" description="EGF-like" evidence="20">
    <location>
        <begin position="499"/>
        <end position="556"/>
    </location>
</feature>
<dbReference type="Gene3D" id="2.10.25.10">
    <property type="entry name" value="Laminin"/>
    <property type="match status" value="13"/>
</dbReference>
<keyword evidence="7" id="KW-0677">Repeat</keyword>
<feature type="disulfide bond" evidence="17">
    <location>
        <begin position="546"/>
        <end position="555"/>
    </location>
</feature>
<feature type="domain" description="EGF-like" evidence="20">
    <location>
        <begin position="634"/>
        <end position="674"/>
    </location>
</feature>
<feature type="domain" description="Laminin G" evidence="19">
    <location>
        <begin position="1107"/>
        <end position="1284"/>
    </location>
</feature>